<accession>A0AAW2EWW6</accession>
<dbReference type="Proteomes" id="UP001430953">
    <property type="component" value="Unassembled WGS sequence"/>
</dbReference>
<gene>
    <name evidence="1" type="ORF">PUN28_015448</name>
</gene>
<evidence type="ECO:0000313" key="2">
    <source>
        <dbReference type="Proteomes" id="UP001430953"/>
    </source>
</evidence>
<evidence type="ECO:0000313" key="1">
    <source>
        <dbReference type="EMBL" id="KAL0106934.1"/>
    </source>
</evidence>
<reference evidence="1 2" key="1">
    <citation type="submission" date="2023-03" db="EMBL/GenBank/DDBJ databases">
        <title>High recombination rates correlate with genetic variation in Cardiocondyla obscurior ants.</title>
        <authorList>
            <person name="Errbii M."/>
        </authorList>
    </citation>
    <scope>NUCLEOTIDE SEQUENCE [LARGE SCALE GENOMIC DNA]</scope>
    <source>
        <strain evidence="1">Alpha-2009</strain>
        <tissue evidence="1">Whole body</tissue>
    </source>
</reference>
<dbReference type="AlphaFoldDB" id="A0AAW2EWW6"/>
<dbReference type="EMBL" id="JADYXP020000017">
    <property type="protein sequence ID" value="KAL0106934.1"/>
    <property type="molecule type" value="Genomic_DNA"/>
</dbReference>
<keyword evidence="2" id="KW-1185">Reference proteome</keyword>
<sequence length="87" mass="9921">MHFAKTLGICYIGELLGIYTRRLCRVTARAAYIILLIVSQKNQQTLVIEDCAVPLAIVYDSRCIEKKKNIVNVDNRHLKTPPSTKYI</sequence>
<proteinExistence type="predicted"/>
<protein>
    <submittedName>
        <fullName evidence="1">Uncharacterized protein</fullName>
    </submittedName>
</protein>
<name>A0AAW2EWW6_9HYME</name>
<organism evidence="1 2">
    <name type="scientific">Cardiocondyla obscurior</name>
    <dbReference type="NCBI Taxonomy" id="286306"/>
    <lineage>
        <taxon>Eukaryota</taxon>
        <taxon>Metazoa</taxon>
        <taxon>Ecdysozoa</taxon>
        <taxon>Arthropoda</taxon>
        <taxon>Hexapoda</taxon>
        <taxon>Insecta</taxon>
        <taxon>Pterygota</taxon>
        <taxon>Neoptera</taxon>
        <taxon>Endopterygota</taxon>
        <taxon>Hymenoptera</taxon>
        <taxon>Apocrita</taxon>
        <taxon>Aculeata</taxon>
        <taxon>Formicoidea</taxon>
        <taxon>Formicidae</taxon>
        <taxon>Myrmicinae</taxon>
        <taxon>Cardiocondyla</taxon>
    </lineage>
</organism>
<comment type="caution">
    <text evidence="1">The sequence shown here is derived from an EMBL/GenBank/DDBJ whole genome shotgun (WGS) entry which is preliminary data.</text>
</comment>